<feature type="transmembrane region" description="Helical" evidence="6">
    <location>
        <begin position="325"/>
        <end position="345"/>
    </location>
</feature>
<feature type="transmembrane region" description="Helical" evidence="6">
    <location>
        <begin position="233"/>
        <end position="255"/>
    </location>
</feature>
<dbReference type="PROSITE" id="PS50850">
    <property type="entry name" value="MFS"/>
    <property type="match status" value="1"/>
</dbReference>
<evidence type="ECO:0000256" key="1">
    <source>
        <dbReference type="ARBA" id="ARBA00004141"/>
    </source>
</evidence>
<dbReference type="RefSeq" id="XP_005825666.1">
    <property type="nucleotide sequence ID" value="XM_005825609.1"/>
</dbReference>
<dbReference type="PaxDb" id="55529-EKX38686"/>
<dbReference type="InterPro" id="IPR005829">
    <property type="entry name" value="Sugar_transporter_CS"/>
</dbReference>
<keyword evidence="10" id="KW-1185">Reference proteome</keyword>
<gene>
    <name evidence="8" type="ORF">GUITHDRAFT_144075</name>
</gene>
<dbReference type="Gene3D" id="1.20.1250.20">
    <property type="entry name" value="MFS general substrate transporter like domains"/>
    <property type="match status" value="1"/>
</dbReference>
<dbReference type="Proteomes" id="UP000011087">
    <property type="component" value="Unassembled WGS sequence"/>
</dbReference>
<dbReference type="InterPro" id="IPR005828">
    <property type="entry name" value="MFS_sugar_transport-like"/>
</dbReference>
<reference evidence="8 10" key="1">
    <citation type="journal article" date="2012" name="Nature">
        <title>Algal genomes reveal evolutionary mosaicism and the fate of nucleomorphs.</title>
        <authorList>
            <consortium name="DOE Joint Genome Institute"/>
            <person name="Curtis B.A."/>
            <person name="Tanifuji G."/>
            <person name="Burki F."/>
            <person name="Gruber A."/>
            <person name="Irimia M."/>
            <person name="Maruyama S."/>
            <person name="Arias M.C."/>
            <person name="Ball S.G."/>
            <person name="Gile G.H."/>
            <person name="Hirakawa Y."/>
            <person name="Hopkins J.F."/>
            <person name="Kuo A."/>
            <person name="Rensing S.A."/>
            <person name="Schmutz J."/>
            <person name="Symeonidi A."/>
            <person name="Elias M."/>
            <person name="Eveleigh R.J."/>
            <person name="Herman E.K."/>
            <person name="Klute M.J."/>
            <person name="Nakayama T."/>
            <person name="Obornik M."/>
            <person name="Reyes-Prieto A."/>
            <person name="Armbrust E.V."/>
            <person name="Aves S.J."/>
            <person name="Beiko R.G."/>
            <person name="Coutinho P."/>
            <person name="Dacks J.B."/>
            <person name="Durnford D.G."/>
            <person name="Fast N.M."/>
            <person name="Green B.R."/>
            <person name="Grisdale C.J."/>
            <person name="Hempel F."/>
            <person name="Henrissat B."/>
            <person name="Hoppner M.P."/>
            <person name="Ishida K."/>
            <person name="Kim E."/>
            <person name="Koreny L."/>
            <person name="Kroth P.G."/>
            <person name="Liu Y."/>
            <person name="Malik S.B."/>
            <person name="Maier U.G."/>
            <person name="McRose D."/>
            <person name="Mock T."/>
            <person name="Neilson J.A."/>
            <person name="Onodera N.T."/>
            <person name="Poole A.M."/>
            <person name="Pritham E.J."/>
            <person name="Richards T.A."/>
            <person name="Rocap G."/>
            <person name="Roy S.W."/>
            <person name="Sarai C."/>
            <person name="Schaack S."/>
            <person name="Shirato S."/>
            <person name="Slamovits C.H."/>
            <person name="Spencer D.F."/>
            <person name="Suzuki S."/>
            <person name="Worden A.Z."/>
            <person name="Zauner S."/>
            <person name="Barry K."/>
            <person name="Bell C."/>
            <person name="Bharti A.K."/>
            <person name="Crow J.A."/>
            <person name="Grimwood J."/>
            <person name="Kramer R."/>
            <person name="Lindquist E."/>
            <person name="Lucas S."/>
            <person name="Salamov A."/>
            <person name="McFadden G.I."/>
            <person name="Lane C.E."/>
            <person name="Keeling P.J."/>
            <person name="Gray M.W."/>
            <person name="Grigoriev I.V."/>
            <person name="Archibald J.M."/>
        </authorList>
    </citation>
    <scope>NUCLEOTIDE SEQUENCE</scope>
    <source>
        <strain evidence="8 10">CCMP2712</strain>
    </source>
</reference>
<dbReference type="Pfam" id="PF00083">
    <property type="entry name" value="Sugar_tr"/>
    <property type="match status" value="1"/>
</dbReference>
<dbReference type="OrthoDB" id="5296287at2759"/>
<dbReference type="GO" id="GO:0016020">
    <property type="term" value="C:membrane"/>
    <property type="evidence" value="ECO:0007669"/>
    <property type="project" value="UniProtKB-SubCell"/>
</dbReference>
<dbReference type="STRING" id="905079.L1IQX5"/>
<feature type="transmembrane region" description="Helical" evidence="6">
    <location>
        <begin position="551"/>
        <end position="576"/>
    </location>
</feature>
<dbReference type="PANTHER" id="PTHR24064">
    <property type="entry name" value="SOLUTE CARRIER FAMILY 22 MEMBER"/>
    <property type="match status" value="1"/>
</dbReference>
<dbReference type="InterPro" id="IPR020846">
    <property type="entry name" value="MFS_dom"/>
</dbReference>
<dbReference type="SUPFAM" id="SSF103473">
    <property type="entry name" value="MFS general substrate transporter"/>
    <property type="match status" value="1"/>
</dbReference>
<dbReference type="PROSITE" id="PS00217">
    <property type="entry name" value="SUGAR_TRANSPORT_2"/>
    <property type="match status" value="1"/>
</dbReference>
<evidence type="ECO:0000256" key="3">
    <source>
        <dbReference type="ARBA" id="ARBA00022989"/>
    </source>
</evidence>
<protein>
    <recommendedName>
        <fullName evidence="7">Major facilitator superfamily (MFS) profile domain-containing protein</fullName>
    </recommendedName>
</protein>
<dbReference type="GeneID" id="17295454"/>
<name>L1IQX5_GUITC</name>
<dbReference type="EnsemblProtists" id="EKX38686">
    <property type="protein sequence ID" value="EKX38686"/>
    <property type="gene ID" value="GUITHDRAFT_144075"/>
</dbReference>
<feature type="compositionally biased region" description="Basic and acidic residues" evidence="5">
    <location>
        <begin position="1"/>
        <end position="10"/>
    </location>
</feature>
<feature type="transmembrane region" description="Helical" evidence="6">
    <location>
        <begin position="460"/>
        <end position="478"/>
    </location>
</feature>
<feature type="region of interest" description="Disordered" evidence="5">
    <location>
        <begin position="1"/>
        <end position="35"/>
    </location>
</feature>
<evidence type="ECO:0000259" key="7">
    <source>
        <dbReference type="PROSITE" id="PS50850"/>
    </source>
</evidence>
<feature type="compositionally biased region" description="Gly residues" evidence="5">
    <location>
        <begin position="15"/>
        <end position="25"/>
    </location>
</feature>
<sequence>MYPYFPDRRSAMQGGVQGGGMMAGGEGREEERRGEGDGILAVKGRDDPLIQGNAAADPLNTSLHSREVSDPLVAPGLLPADPIVQSGDDSFTAHESDGDTARILVQGDEHLKLGHLSMQGSNTMATDGSPSNSTEELEAELFDEVFTVDDVIETIGGFGRYQQWLFAILGFTFFVNGALNLQQIVVERAAEIRCFPTAPNCTVCDPVGGEFIGDFADYGSVSASFSLVCGREVLRGSLGSVFFSGFGFGSFFGGILSDKIGRRKGIFVVNGLQLVGSGGFIASNYYLYALFRLIAGAGCGAGIVVNFVLMMEFVGNKHRGWMGGFGMNGLWSFGGLVVGLLASFIHQVNKYSGSDISELRDNERIQQIYLHNDSLSLAEWRAVSSISFILVVIQIVVTVYLPESPRWLLMMGRADEAYNVLHKAAQTNKRSLPRGRLKGMNEIKGIPSELELEDPGEFQITLIMLLCWFTASFTYYGLALNTGSLAGDFYLNMCVNMAVDIPALALSIVMFDRIGRSRSLAITLLIGGFSCVLCNAVPEDNNCAAGECNDVYIKSILAFCGKFMLCITFSAVFVYASEVFPTSVRTQAMGISSLSARVGGISAPLVVLLSTASPSLPMWIFGIISIVAGLFSFRLPETNNRDLADDI</sequence>
<feature type="transmembrane region" description="Helical" evidence="6">
    <location>
        <begin position="616"/>
        <end position="633"/>
    </location>
</feature>
<proteinExistence type="predicted"/>
<evidence type="ECO:0000256" key="4">
    <source>
        <dbReference type="ARBA" id="ARBA00023136"/>
    </source>
</evidence>
<dbReference type="OMA" id="RIIYCTL"/>
<evidence type="ECO:0000256" key="5">
    <source>
        <dbReference type="SAM" id="MobiDB-lite"/>
    </source>
</evidence>
<dbReference type="InterPro" id="IPR036259">
    <property type="entry name" value="MFS_trans_sf"/>
</dbReference>
<feature type="transmembrane region" description="Helical" evidence="6">
    <location>
        <begin position="267"/>
        <end position="287"/>
    </location>
</feature>
<keyword evidence="3 6" id="KW-1133">Transmembrane helix</keyword>
<feature type="transmembrane region" description="Helical" evidence="6">
    <location>
        <begin position="382"/>
        <end position="401"/>
    </location>
</feature>
<reference evidence="10" key="2">
    <citation type="submission" date="2012-11" db="EMBL/GenBank/DDBJ databases">
        <authorList>
            <person name="Kuo A."/>
            <person name="Curtis B.A."/>
            <person name="Tanifuji G."/>
            <person name="Burki F."/>
            <person name="Gruber A."/>
            <person name="Irimia M."/>
            <person name="Maruyama S."/>
            <person name="Arias M.C."/>
            <person name="Ball S.G."/>
            <person name="Gile G.H."/>
            <person name="Hirakawa Y."/>
            <person name="Hopkins J.F."/>
            <person name="Rensing S.A."/>
            <person name="Schmutz J."/>
            <person name="Symeonidi A."/>
            <person name="Elias M."/>
            <person name="Eveleigh R.J."/>
            <person name="Herman E.K."/>
            <person name="Klute M.J."/>
            <person name="Nakayama T."/>
            <person name="Obornik M."/>
            <person name="Reyes-Prieto A."/>
            <person name="Armbrust E.V."/>
            <person name="Aves S.J."/>
            <person name="Beiko R.G."/>
            <person name="Coutinho P."/>
            <person name="Dacks J.B."/>
            <person name="Durnford D.G."/>
            <person name="Fast N.M."/>
            <person name="Green B.R."/>
            <person name="Grisdale C."/>
            <person name="Hempe F."/>
            <person name="Henrissat B."/>
            <person name="Hoppner M.P."/>
            <person name="Ishida K.-I."/>
            <person name="Kim E."/>
            <person name="Koreny L."/>
            <person name="Kroth P.G."/>
            <person name="Liu Y."/>
            <person name="Malik S.-B."/>
            <person name="Maier U.G."/>
            <person name="McRose D."/>
            <person name="Mock T."/>
            <person name="Neilson J.A."/>
            <person name="Onodera N.T."/>
            <person name="Poole A.M."/>
            <person name="Pritham E.J."/>
            <person name="Richards T.A."/>
            <person name="Rocap G."/>
            <person name="Roy S.W."/>
            <person name="Sarai C."/>
            <person name="Schaack S."/>
            <person name="Shirato S."/>
            <person name="Slamovits C.H."/>
            <person name="Spencer D.F."/>
            <person name="Suzuki S."/>
            <person name="Worden A.Z."/>
            <person name="Zauner S."/>
            <person name="Barry K."/>
            <person name="Bell C."/>
            <person name="Bharti A.K."/>
            <person name="Crow J.A."/>
            <person name="Grimwood J."/>
            <person name="Kramer R."/>
            <person name="Lindquist E."/>
            <person name="Lucas S."/>
            <person name="Salamov A."/>
            <person name="McFadden G.I."/>
            <person name="Lane C.E."/>
            <person name="Keeling P.J."/>
            <person name="Gray M.W."/>
            <person name="Grigoriev I.V."/>
            <person name="Archibald J.M."/>
        </authorList>
    </citation>
    <scope>NUCLEOTIDE SEQUENCE</scope>
    <source>
        <strain evidence="10">CCMP2712</strain>
    </source>
</reference>
<keyword evidence="4 6" id="KW-0472">Membrane</keyword>
<reference evidence="9" key="3">
    <citation type="submission" date="2015-06" db="UniProtKB">
        <authorList>
            <consortium name="EnsemblProtists"/>
        </authorList>
    </citation>
    <scope>IDENTIFICATION</scope>
</reference>
<feature type="transmembrane region" description="Helical" evidence="6">
    <location>
        <begin position="520"/>
        <end position="539"/>
    </location>
</feature>
<dbReference type="EMBL" id="JH993046">
    <property type="protein sequence ID" value="EKX38686.1"/>
    <property type="molecule type" value="Genomic_DNA"/>
</dbReference>
<organism evidence="8">
    <name type="scientific">Guillardia theta (strain CCMP2712)</name>
    <name type="common">Cryptophyte</name>
    <dbReference type="NCBI Taxonomy" id="905079"/>
    <lineage>
        <taxon>Eukaryota</taxon>
        <taxon>Cryptophyceae</taxon>
        <taxon>Pyrenomonadales</taxon>
        <taxon>Geminigeraceae</taxon>
        <taxon>Guillardia</taxon>
    </lineage>
</organism>
<feature type="transmembrane region" description="Helical" evidence="6">
    <location>
        <begin position="490"/>
        <end position="511"/>
    </location>
</feature>
<dbReference type="GO" id="GO:0022857">
    <property type="term" value="F:transmembrane transporter activity"/>
    <property type="evidence" value="ECO:0007669"/>
    <property type="project" value="InterPro"/>
</dbReference>
<feature type="transmembrane region" description="Helical" evidence="6">
    <location>
        <begin position="293"/>
        <end position="313"/>
    </location>
</feature>
<dbReference type="AlphaFoldDB" id="L1IQX5"/>
<evidence type="ECO:0000256" key="2">
    <source>
        <dbReference type="ARBA" id="ARBA00022692"/>
    </source>
</evidence>
<dbReference type="HOGENOM" id="CLU_001265_33_4_1"/>
<feature type="domain" description="Major facilitator superfamily (MFS) profile" evidence="7">
    <location>
        <begin position="165"/>
        <end position="640"/>
    </location>
</feature>
<evidence type="ECO:0000256" key="6">
    <source>
        <dbReference type="SAM" id="Phobius"/>
    </source>
</evidence>
<evidence type="ECO:0000313" key="9">
    <source>
        <dbReference type="EnsemblProtists" id="EKX38686"/>
    </source>
</evidence>
<dbReference type="KEGG" id="gtt:GUITHDRAFT_144075"/>
<comment type="subcellular location">
    <subcellularLocation>
        <location evidence="1">Membrane</location>
        <topology evidence="1">Multi-pass membrane protein</topology>
    </subcellularLocation>
</comment>
<accession>L1IQX5</accession>
<evidence type="ECO:0000313" key="10">
    <source>
        <dbReference type="Proteomes" id="UP000011087"/>
    </source>
</evidence>
<dbReference type="eggNOG" id="KOG0255">
    <property type="taxonomic scope" value="Eukaryota"/>
</dbReference>
<evidence type="ECO:0000313" key="8">
    <source>
        <dbReference type="EMBL" id="EKX38686.1"/>
    </source>
</evidence>
<keyword evidence="2 6" id="KW-0812">Transmembrane</keyword>
<feature type="compositionally biased region" description="Basic and acidic residues" evidence="5">
    <location>
        <begin position="26"/>
        <end position="35"/>
    </location>
</feature>